<sequence>MVEKATYGITAVRYVGSQIVEAMMGLIDARSARWDLRPSPTRVTEVVDRLVEGDTVISMFPDDEGGLKPGPEIKVDVLPEGTETLALDEEQPGRSLGDLPRF</sequence>
<proteinExistence type="predicted"/>
<accession>A0A4Z0C684</accession>
<dbReference type="RefSeq" id="WP_135262056.1">
    <property type="nucleotide sequence ID" value="NZ_SMLM01000001.1"/>
</dbReference>
<organism evidence="1 2">
    <name type="scientific">Ramlibacter henchirensis</name>
    <dbReference type="NCBI Taxonomy" id="204072"/>
    <lineage>
        <taxon>Bacteria</taxon>
        <taxon>Pseudomonadati</taxon>
        <taxon>Pseudomonadota</taxon>
        <taxon>Betaproteobacteria</taxon>
        <taxon>Burkholderiales</taxon>
        <taxon>Comamonadaceae</taxon>
        <taxon>Ramlibacter</taxon>
    </lineage>
</organism>
<dbReference type="AlphaFoldDB" id="A0A4Z0C684"/>
<evidence type="ECO:0000313" key="1">
    <source>
        <dbReference type="EMBL" id="TFZ05970.1"/>
    </source>
</evidence>
<reference evidence="1 2" key="1">
    <citation type="submission" date="2019-03" db="EMBL/GenBank/DDBJ databases">
        <title>Ramlibacter henchirensis DSM 14656, whole genome shotgun sequence.</title>
        <authorList>
            <person name="Zhang X."/>
            <person name="Feng G."/>
            <person name="Zhu H."/>
        </authorList>
    </citation>
    <scope>NUCLEOTIDE SEQUENCE [LARGE SCALE GENOMIC DNA]</scope>
    <source>
        <strain evidence="1 2">DSM 14656</strain>
    </source>
</reference>
<keyword evidence="2" id="KW-1185">Reference proteome</keyword>
<dbReference type="Proteomes" id="UP000298180">
    <property type="component" value="Unassembled WGS sequence"/>
</dbReference>
<protein>
    <recommendedName>
        <fullName evidence="3">DUF3892 domain-containing protein</fullName>
    </recommendedName>
</protein>
<comment type="caution">
    <text evidence="1">The sequence shown here is derived from an EMBL/GenBank/DDBJ whole genome shotgun (WGS) entry which is preliminary data.</text>
</comment>
<dbReference type="OrthoDB" id="8906356at2"/>
<name>A0A4Z0C684_9BURK</name>
<dbReference type="EMBL" id="SMLM01000001">
    <property type="protein sequence ID" value="TFZ05970.1"/>
    <property type="molecule type" value="Genomic_DNA"/>
</dbReference>
<evidence type="ECO:0008006" key="3">
    <source>
        <dbReference type="Google" id="ProtNLM"/>
    </source>
</evidence>
<gene>
    <name evidence="1" type="ORF">EZ313_04780</name>
</gene>
<evidence type="ECO:0000313" key="2">
    <source>
        <dbReference type="Proteomes" id="UP000298180"/>
    </source>
</evidence>